<dbReference type="EMBL" id="CP022383">
    <property type="protein sequence ID" value="ATA80455.1"/>
    <property type="molecule type" value="Genomic_DNA"/>
</dbReference>
<dbReference type="AlphaFoldDB" id="A0A2A3N1R1"/>
<sequence length="262" mass="29623">MLIVALGAHLLFFLLGLIVPNRGGMGFAEGFWALPFEIYRIGLIVFFVKWLMDLYRFNAFNWFYPNSPLKLFGTFVLFFLVTLSIIALPVSFALGVLCTSSFAGTEISDLTNIHFFITKAPFSLFALGIALIIFCVYITKLRTFLLTIVFTSILALILAMLCIIIAIVGNIDFQLVVWIYLFTYFAVAIVSVIGAPLLPKLYSGILICFSLLLFPAAIFTIALLKVDIDQFSQSLYYQLLAVAFLFIFLYNYHIQQWKAMPE</sequence>
<name>A0A2A3N1R1_CAPSP</name>
<evidence type="ECO:0000313" key="2">
    <source>
        <dbReference type="Proteomes" id="UP000217334"/>
    </source>
</evidence>
<organism evidence="1 2">
    <name type="scientific">Capnocytophaga sputigena</name>
    <dbReference type="NCBI Taxonomy" id="1019"/>
    <lineage>
        <taxon>Bacteria</taxon>
        <taxon>Pseudomonadati</taxon>
        <taxon>Bacteroidota</taxon>
        <taxon>Flavobacteriia</taxon>
        <taxon>Flavobacteriales</taxon>
        <taxon>Flavobacteriaceae</taxon>
        <taxon>Capnocytophaga</taxon>
    </lineage>
</organism>
<reference evidence="2" key="1">
    <citation type="submission" date="2017-06" db="EMBL/GenBank/DDBJ databases">
        <title>Capnocytophaga spp. assemblies.</title>
        <authorList>
            <person name="Gulvik C.A."/>
        </authorList>
    </citation>
    <scope>NUCLEOTIDE SEQUENCE [LARGE SCALE GENOMIC DNA]</scope>
    <source>
        <strain evidence="2">H4486</strain>
    </source>
</reference>
<accession>A0A2A3N1R1</accession>
<dbReference type="Proteomes" id="UP000217334">
    <property type="component" value="Chromosome"/>
</dbReference>
<evidence type="ECO:0000313" key="1">
    <source>
        <dbReference type="EMBL" id="ATA80455.1"/>
    </source>
</evidence>
<protein>
    <submittedName>
        <fullName evidence="1">Uncharacterized protein</fullName>
    </submittedName>
</protein>
<gene>
    <name evidence="1" type="ORF">CGC59_12565</name>
</gene>
<proteinExistence type="predicted"/>